<dbReference type="SMART" id="SM00644">
    <property type="entry name" value="Ami_2"/>
    <property type="match status" value="1"/>
</dbReference>
<keyword evidence="4" id="KW-0961">Cell wall biogenesis/degradation</keyword>
<dbReference type="InterPro" id="IPR002502">
    <property type="entry name" value="Amidase_domain"/>
</dbReference>
<protein>
    <recommendedName>
        <fullName evidence="2">N-acetylmuramoyl-L-alanine amidase</fullName>
        <ecNumber evidence="2">3.5.1.28</ecNumber>
    </recommendedName>
</protein>
<feature type="domain" description="SH3b" evidence="6">
    <location>
        <begin position="216"/>
        <end position="288"/>
    </location>
</feature>
<dbReference type="Gene3D" id="2.30.30.40">
    <property type="entry name" value="SH3 Domains"/>
    <property type="match status" value="1"/>
</dbReference>
<dbReference type="InterPro" id="IPR051206">
    <property type="entry name" value="NAMLAA_amidase_2"/>
</dbReference>
<feature type="signal peptide" evidence="5">
    <location>
        <begin position="1"/>
        <end position="29"/>
    </location>
</feature>
<dbReference type="Proteomes" id="UP000199385">
    <property type="component" value="Chromosome I"/>
</dbReference>
<dbReference type="GO" id="GO:0009254">
    <property type="term" value="P:peptidoglycan turnover"/>
    <property type="evidence" value="ECO:0007669"/>
    <property type="project" value="TreeGrafter"/>
</dbReference>
<reference evidence="8" key="1">
    <citation type="submission" date="2016-06" db="EMBL/GenBank/DDBJ databases">
        <authorList>
            <person name="Varghese N."/>
            <person name="Submissions Spin"/>
        </authorList>
    </citation>
    <scope>NUCLEOTIDE SEQUENCE [LARGE SCALE GENOMIC DNA]</scope>
    <source>
        <strain evidence="8">DSM 44815</strain>
    </source>
</reference>
<dbReference type="STRING" id="261654.GA0070611_0751"/>
<organism evidence="7 8">
    <name type="scientific">Micromonospora auratinigra</name>
    <dbReference type="NCBI Taxonomy" id="261654"/>
    <lineage>
        <taxon>Bacteria</taxon>
        <taxon>Bacillati</taxon>
        <taxon>Actinomycetota</taxon>
        <taxon>Actinomycetes</taxon>
        <taxon>Micromonosporales</taxon>
        <taxon>Micromonosporaceae</taxon>
        <taxon>Micromonospora</taxon>
    </lineage>
</organism>
<dbReference type="FunFam" id="3.40.80.10:FF:000006">
    <property type="entry name" value="N-acetylmuramoyl-L-alanine amidase"/>
    <property type="match status" value="1"/>
</dbReference>
<dbReference type="SUPFAM" id="SSF55846">
    <property type="entry name" value="N-acetylmuramoyl-L-alanine amidase-like"/>
    <property type="match status" value="1"/>
</dbReference>
<gene>
    <name evidence="7" type="ORF">GA0070611_0751</name>
</gene>
<comment type="catalytic activity">
    <reaction evidence="1">
        <text>Hydrolyzes the link between N-acetylmuramoyl residues and L-amino acid residues in certain cell-wall glycopeptides.</text>
        <dbReference type="EC" id="3.5.1.28"/>
    </reaction>
</comment>
<keyword evidence="8" id="KW-1185">Reference proteome</keyword>
<dbReference type="EC" id="3.5.1.28" evidence="2"/>
<evidence type="ECO:0000259" key="6">
    <source>
        <dbReference type="PROSITE" id="PS51781"/>
    </source>
</evidence>
<dbReference type="AlphaFoldDB" id="A0A1A8Z4Z3"/>
<keyword evidence="3" id="KW-0378">Hydrolase</keyword>
<evidence type="ECO:0000256" key="4">
    <source>
        <dbReference type="ARBA" id="ARBA00023316"/>
    </source>
</evidence>
<name>A0A1A8Z4Z3_9ACTN</name>
<accession>A0A1A8Z4Z3</accession>
<proteinExistence type="predicted"/>
<dbReference type="CDD" id="cd06583">
    <property type="entry name" value="PGRP"/>
    <property type="match status" value="1"/>
</dbReference>
<dbReference type="GO" id="GO:0008745">
    <property type="term" value="F:N-acetylmuramoyl-L-alanine amidase activity"/>
    <property type="evidence" value="ECO:0007669"/>
    <property type="project" value="UniProtKB-EC"/>
</dbReference>
<dbReference type="EMBL" id="LT594323">
    <property type="protein sequence ID" value="SBT39006.1"/>
    <property type="molecule type" value="Genomic_DNA"/>
</dbReference>
<dbReference type="SMART" id="SM00287">
    <property type="entry name" value="SH3b"/>
    <property type="match status" value="1"/>
</dbReference>
<sequence>MTPTPLVNCRRIRLLGGALALLTGLTAAASVPTPAGAAPAGPAPSAGVGTLSTDYGPAVWAPASTANYTVSNRPTSYPVKYVVIHMTQETYADTISLFQNPSAKVSAHYVFRSSDGAVTQMVREKDIAWHAGNWTYNTQSIGIEHEGFVDDPAWFTDAMYRASAKLTRTLADRYGIPKDRSHIIGHVEVPGATHTDPGPNWNWTYYMQLVQGNTAIGTGTVHTASSVNVRSGPGTGYGIVGSVSDGTSVSVYCQAAGTTVTGTYGTSNIWDRIGTNRYVSDTFVNTGNSGYIPNVPRC</sequence>
<dbReference type="PROSITE" id="PS51781">
    <property type="entry name" value="SH3B"/>
    <property type="match status" value="1"/>
</dbReference>
<dbReference type="RefSeq" id="WP_231921312.1">
    <property type="nucleotide sequence ID" value="NZ_LT594323.1"/>
</dbReference>
<dbReference type="PATRIC" id="fig|261654.4.peg.771"/>
<dbReference type="Pfam" id="PF08239">
    <property type="entry name" value="SH3_3"/>
    <property type="match status" value="1"/>
</dbReference>
<dbReference type="PANTHER" id="PTHR30417:SF1">
    <property type="entry name" value="N-ACETYLMURAMOYL-L-ALANINE AMIDASE AMID"/>
    <property type="match status" value="1"/>
</dbReference>
<evidence type="ECO:0000313" key="8">
    <source>
        <dbReference type="Proteomes" id="UP000199385"/>
    </source>
</evidence>
<dbReference type="PANTHER" id="PTHR30417">
    <property type="entry name" value="N-ACETYLMURAMOYL-L-ALANINE AMIDASE AMID"/>
    <property type="match status" value="1"/>
</dbReference>
<dbReference type="InterPro" id="IPR036505">
    <property type="entry name" value="Amidase/PGRP_sf"/>
</dbReference>
<evidence type="ECO:0000256" key="1">
    <source>
        <dbReference type="ARBA" id="ARBA00001561"/>
    </source>
</evidence>
<dbReference type="GO" id="GO:0071555">
    <property type="term" value="P:cell wall organization"/>
    <property type="evidence" value="ECO:0007669"/>
    <property type="project" value="UniProtKB-KW"/>
</dbReference>
<evidence type="ECO:0000256" key="2">
    <source>
        <dbReference type="ARBA" id="ARBA00011901"/>
    </source>
</evidence>
<dbReference type="Gene3D" id="3.40.80.10">
    <property type="entry name" value="Peptidoglycan recognition protein-like"/>
    <property type="match status" value="1"/>
</dbReference>
<dbReference type="Pfam" id="PF01510">
    <property type="entry name" value="Amidase_2"/>
    <property type="match status" value="1"/>
</dbReference>
<evidence type="ECO:0000256" key="5">
    <source>
        <dbReference type="SAM" id="SignalP"/>
    </source>
</evidence>
<keyword evidence="5" id="KW-0732">Signal</keyword>
<evidence type="ECO:0000313" key="7">
    <source>
        <dbReference type="EMBL" id="SBT39006.1"/>
    </source>
</evidence>
<feature type="chain" id="PRO_5038718883" description="N-acetylmuramoyl-L-alanine amidase" evidence="5">
    <location>
        <begin position="30"/>
        <end position="298"/>
    </location>
</feature>
<dbReference type="InterPro" id="IPR003646">
    <property type="entry name" value="SH3-like_bac-type"/>
</dbReference>
<dbReference type="GO" id="GO:0009253">
    <property type="term" value="P:peptidoglycan catabolic process"/>
    <property type="evidence" value="ECO:0007669"/>
    <property type="project" value="InterPro"/>
</dbReference>
<evidence type="ECO:0000256" key="3">
    <source>
        <dbReference type="ARBA" id="ARBA00022801"/>
    </source>
</evidence>